<protein>
    <submittedName>
        <fullName evidence="2">Uncharacterized protein</fullName>
    </submittedName>
</protein>
<reference evidence="2" key="1">
    <citation type="submission" date="2023-06" db="EMBL/GenBank/DDBJ databases">
        <authorList>
            <consortium name="Lawrence Berkeley National Laboratory"/>
            <person name="Ahrendt S."/>
            <person name="Sahu N."/>
            <person name="Indic B."/>
            <person name="Wong-Bajracharya J."/>
            <person name="Merenyi Z."/>
            <person name="Ke H.-M."/>
            <person name="Monk M."/>
            <person name="Kocsube S."/>
            <person name="Drula E."/>
            <person name="Lipzen A."/>
            <person name="Balint B."/>
            <person name="Henrissat B."/>
            <person name="Andreopoulos B."/>
            <person name="Martin F.M."/>
            <person name="Harder C.B."/>
            <person name="Rigling D."/>
            <person name="Ford K.L."/>
            <person name="Foster G.D."/>
            <person name="Pangilinan J."/>
            <person name="Papanicolaou A."/>
            <person name="Barry K."/>
            <person name="LaButti K."/>
            <person name="Viragh M."/>
            <person name="Koriabine M."/>
            <person name="Yan M."/>
            <person name="Riley R."/>
            <person name="Champramary S."/>
            <person name="Plett K.L."/>
            <person name="Tsai I.J."/>
            <person name="Slot J."/>
            <person name="Sipos G."/>
            <person name="Plett J."/>
            <person name="Nagy L.G."/>
            <person name="Grigoriev I.V."/>
        </authorList>
    </citation>
    <scope>NUCLEOTIDE SEQUENCE</scope>
    <source>
        <strain evidence="2">FPL87.14</strain>
    </source>
</reference>
<dbReference type="Proteomes" id="UP001175226">
    <property type="component" value="Unassembled WGS sequence"/>
</dbReference>
<feature type="compositionally biased region" description="Low complexity" evidence="1">
    <location>
        <begin position="53"/>
        <end position="63"/>
    </location>
</feature>
<evidence type="ECO:0000313" key="2">
    <source>
        <dbReference type="EMBL" id="KAK0421741.1"/>
    </source>
</evidence>
<feature type="compositionally biased region" description="Polar residues" evidence="1">
    <location>
        <begin position="87"/>
        <end position="104"/>
    </location>
</feature>
<feature type="compositionally biased region" description="Gly residues" evidence="1">
    <location>
        <begin position="12"/>
        <end position="21"/>
    </location>
</feature>
<keyword evidence="3" id="KW-1185">Reference proteome</keyword>
<organism evidence="2 3">
    <name type="scientific">Armillaria borealis</name>
    <dbReference type="NCBI Taxonomy" id="47425"/>
    <lineage>
        <taxon>Eukaryota</taxon>
        <taxon>Fungi</taxon>
        <taxon>Dikarya</taxon>
        <taxon>Basidiomycota</taxon>
        <taxon>Agaricomycotina</taxon>
        <taxon>Agaricomycetes</taxon>
        <taxon>Agaricomycetidae</taxon>
        <taxon>Agaricales</taxon>
        <taxon>Marasmiineae</taxon>
        <taxon>Physalacriaceae</taxon>
        <taxon>Armillaria</taxon>
    </lineage>
</organism>
<accession>A0AA39M4W8</accession>
<feature type="compositionally biased region" description="Polar residues" evidence="1">
    <location>
        <begin position="64"/>
        <end position="73"/>
    </location>
</feature>
<dbReference type="EMBL" id="JAUEPT010000320">
    <property type="protein sequence ID" value="KAK0421741.1"/>
    <property type="molecule type" value="Genomic_DNA"/>
</dbReference>
<comment type="caution">
    <text evidence="2">The sequence shown here is derived from an EMBL/GenBank/DDBJ whole genome shotgun (WGS) entry which is preliminary data.</text>
</comment>
<evidence type="ECO:0000313" key="3">
    <source>
        <dbReference type="Proteomes" id="UP001175226"/>
    </source>
</evidence>
<sequence length="124" mass="13466">MTPTRPETHAGPGYGSAGYGSGSASWHPWVTHGHACPDDSWNGSIMSSLHFGQDQSQTSTQDSMFSINLNDNPEAQVEQTDEPNSEYVHQTSSQRVRVSSNDIEAQQEEVKIDHEATPGPIVQG</sequence>
<feature type="region of interest" description="Disordered" evidence="1">
    <location>
        <begin position="1"/>
        <end position="124"/>
    </location>
</feature>
<name>A0AA39M4W8_9AGAR</name>
<evidence type="ECO:0000256" key="1">
    <source>
        <dbReference type="SAM" id="MobiDB-lite"/>
    </source>
</evidence>
<dbReference type="AlphaFoldDB" id="A0AA39M4W8"/>
<proteinExistence type="predicted"/>
<gene>
    <name evidence="2" type="ORF">EV421DRAFT_2043356</name>
</gene>